<dbReference type="AlphaFoldDB" id="W3WIQ9"/>
<accession>W3WIQ9</accession>
<reference evidence="4" key="1">
    <citation type="journal article" date="2015" name="BMC Genomics">
        <title>Genomic and transcriptomic analysis of the endophytic fungus Pestalotiopsis fici reveals its lifestyle and high potential for synthesis of natural products.</title>
        <authorList>
            <person name="Wang X."/>
            <person name="Zhang X."/>
            <person name="Liu L."/>
            <person name="Xiang M."/>
            <person name="Wang W."/>
            <person name="Sun X."/>
            <person name="Che Y."/>
            <person name="Guo L."/>
            <person name="Liu G."/>
            <person name="Guo L."/>
            <person name="Wang C."/>
            <person name="Yin W.B."/>
            <person name="Stadler M."/>
            <person name="Zhang X."/>
            <person name="Liu X."/>
        </authorList>
    </citation>
    <scope>NUCLEOTIDE SEQUENCE [LARGE SCALE GENOMIC DNA]</scope>
    <source>
        <strain evidence="4">W106-1 / CGMCC3.15140</strain>
    </source>
</reference>
<dbReference type="RefSeq" id="XP_007841994.1">
    <property type="nucleotide sequence ID" value="XM_007843803.1"/>
</dbReference>
<dbReference type="HOGENOM" id="CLU_748229_0_0_1"/>
<evidence type="ECO:0000313" key="3">
    <source>
        <dbReference type="EMBL" id="ETS73047.1"/>
    </source>
</evidence>
<organism evidence="3 4">
    <name type="scientific">Pestalotiopsis fici (strain W106-1 / CGMCC3.15140)</name>
    <dbReference type="NCBI Taxonomy" id="1229662"/>
    <lineage>
        <taxon>Eukaryota</taxon>
        <taxon>Fungi</taxon>
        <taxon>Dikarya</taxon>
        <taxon>Ascomycota</taxon>
        <taxon>Pezizomycotina</taxon>
        <taxon>Sordariomycetes</taxon>
        <taxon>Xylariomycetidae</taxon>
        <taxon>Amphisphaeriales</taxon>
        <taxon>Sporocadaceae</taxon>
        <taxon>Pestalotiopsis</taxon>
    </lineage>
</organism>
<sequence>MLAVTIPLGLLAAHHALAKRHKDHHDQGPGYHISLPHYSNKPSLISMTAPSTLTGSPTIIDTYTITSVNTAATTSSTSSDSSQTNFYILDAQEESEIQLWPVVASNSSGTGYTTFWTLMPPDDFLGGLTLNLFTLNEKGNLIYVGPTASLAGRAAYTDGYWFLFLDPESDAAQQYELCTCAIDPATWQLSCNCGGVVENCNTWLIEQDSCRLWYAHPYSQSDSGEAPSTTTREPPAAIRSSSTTRHLAQPTFAIHQEKGLGELGFSSSTPIGTNESIAFTKIFPIGSQQPLTFTLNERGNLILITPGLSTTGYIAYGDEHDNFVFARPGNNALVGARESICSIDGWAYQFKCGYVGDPMIFCNLRNSGTGELVVCPGVDWDHSWVNLYAVPVIPT</sequence>
<name>W3WIQ9_PESFW</name>
<dbReference type="KEGG" id="pfy:PFICI_15222"/>
<evidence type="ECO:0000313" key="4">
    <source>
        <dbReference type="Proteomes" id="UP000030651"/>
    </source>
</evidence>
<dbReference type="EMBL" id="KI912124">
    <property type="protein sequence ID" value="ETS73047.1"/>
    <property type="molecule type" value="Genomic_DNA"/>
</dbReference>
<feature type="chain" id="PRO_5004834685" evidence="2">
    <location>
        <begin position="19"/>
        <end position="395"/>
    </location>
</feature>
<keyword evidence="2" id="KW-0732">Signal</keyword>
<dbReference type="OrthoDB" id="10373601at2759"/>
<proteinExistence type="predicted"/>
<dbReference type="GeneID" id="19280235"/>
<dbReference type="InParanoid" id="W3WIQ9"/>
<evidence type="ECO:0000256" key="2">
    <source>
        <dbReference type="SAM" id="SignalP"/>
    </source>
</evidence>
<feature type="compositionally biased region" description="Polar residues" evidence="1">
    <location>
        <begin position="220"/>
        <end position="232"/>
    </location>
</feature>
<keyword evidence="4" id="KW-1185">Reference proteome</keyword>
<feature type="signal peptide" evidence="2">
    <location>
        <begin position="1"/>
        <end position="18"/>
    </location>
</feature>
<evidence type="ECO:0000256" key="1">
    <source>
        <dbReference type="SAM" id="MobiDB-lite"/>
    </source>
</evidence>
<gene>
    <name evidence="3" type="ORF">PFICI_15222</name>
</gene>
<dbReference type="Proteomes" id="UP000030651">
    <property type="component" value="Unassembled WGS sequence"/>
</dbReference>
<protein>
    <submittedName>
        <fullName evidence="3">Uncharacterized protein</fullName>
    </submittedName>
</protein>
<feature type="region of interest" description="Disordered" evidence="1">
    <location>
        <begin position="220"/>
        <end position="245"/>
    </location>
</feature>